<evidence type="ECO:0000313" key="2">
    <source>
        <dbReference type="EMBL" id="GIQ69155.1"/>
    </source>
</evidence>
<accession>A0A8J4M2I4</accession>
<sequence>MNPGDVQTFKQMICQQRSGHGFMIDLEQTGKPDVDLRVISCPTLVMHSQHDSSVPIEHAHYAHEQINGSQLCILDTWGHLIWLGKGSEQVHEKLFAFLGNGKGM</sequence>
<dbReference type="Pfam" id="PF08386">
    <property type="entry name" value="Abhydrolase_4"/>
    <property type="match status" value="1"/>
</dbReference>
<organism evidence="2 3">
    <name type="scientific">Xylanibacillus composti</name>
    <dbReference type="NCBI Taxonomy" id="1572762"/>
    <lineage>
        <taxon>Bacteria</taxon>
        <taxon>Bacillati</taxon>
        <taxon>Bacillota</taxon>
        <taxon>Bacilli</taxon>
        <taxon>Bacillales</taxon>
        <taxon>Paenibacillaceae</taxon>
        <taxon>Xylanibacillus</taxon>
    </lineage>
</organism>
<protein>
    <recommendedName>
        <fullName evidence="1">Peptidase S33 tripeptidyl aminopeptidase-like C-terminal domain-containing protein</fullName>
    </recommendedName>
</protein>
<reference evidence="2" key="1">
    <citation type="submission" date="2021-04" db="EMBL/GenBank/DDBJ databases">
        <title>Draft genome sequence of Xylanibacillus composti strain K13.</title>
        <authorList>
            <person name="Uke A."/>
            <person name="Chhe C."/>
            <person name="Baramee S."/>
            <person name="Kosugi A."/>
        </authorList>
    </citation>
    <scope>NUCLEOTIDE SEQUENCE</scope>
    <source>
        <strain evidence="2">K13</strain>
    </source>
</reference>
<name>A0A8J4M2I4_9BACL</name>
<dbReference type="InterPro" id="IPR013595">
    <property type="entry name" value="Pept_S33_TAP-like_C"/>
</dbReference>
<comment type="caution">
    <text evidence="2">The sequence shown here is derived from an EMBL/GenBank/DDBJ whole genome shotgun (WGS) entry which is preliminary data.</text>
</comment>
<gene>
    <name evidence="2" type="ORF">XYCOK13_19790</name>
</gene>
<dbReference type="Proteomes" id="UP000677918">
    <property type="component" value="Unassembled WGS sequence"/>
</dbReference>
<keyword evidence="3" id="KW-1185">Reference proteome</keyword>
<dbReference type="AlphaFoldDB" id="A0A8J4M2I4"/>
<dbReference type="EMBL" id="BOVK01000024">
    <property type="protein sequence ID" value="GIQ69155.1"/>
    <property type="molecule type" value="Genomic_DNA"/>
</dbReference>
<dbReference type="InterPro" id="IPR029058">
    <property type="entry name" value="AB_hydrolase_fold"/>
</dbReference>
<dbReference type="Gene3D" id="3.40.50.1820">
    <property type="entry name" value="alpha/beta hydrolase"/>
    <property type="match status" value="1"/>
</dbReference>
<evidence type="ECO:0000259" key="1">
    <source>
        <dbReference type="Pfam" id="PF08386"/>
    </source>
</evidence>
<dbReference type="SUPFAM" id="SSF53474">
    <property type="entry name" value="alpha/beta-Hydrolases"/>
    <property type="match status" value="1"/>
</dbReference>
<evidence type="ECO:0000313" key="3">
    <source>
        <dbReference type="Proteomes" id="UP000677918"/>
    </source>
</evidence>
<proteinExistence type="predicted"/>
<feature type="domain" description="Peptidase S33 tripeptidyl aminopeptidase-like C-terminal" evidence="1">
    <location>
        <begin position="25"/>
        <end position="102"/>
    </location>
</feature>